<feature type="domain" description="TACO1/YebC-like second and third" evidence="3">
    <location>
        <begin position="469"/>
        <end position="631"/>
    </location>
</feature>
<evidence type="ECO:0000259" key="3">
    <source>
        <dbReference type="Pfam" id="PF01709"/>
    </source>
</evidence>
<evidence type="ECO:0000256" key="2">
    <source>
        <dbReference type="SAM" id="MobiDB-lite"/>
    </source>
</evidence>
<dbReference type="Proteomes" id="UP000001058">
    <property type="component" value="Unassembled WGS sequence"/>
</dbReference>
<dbReference type="NCBIfam" id="TIGR01444">
    <property type="entry name" value="fkbM_fam"/>
    <property type="match status" value="1"/>
</dbReference>
<sequence length="637" mass="67958">MELGIVQIFHEVLSQRCAPFRPPAMAGTGAAPSGALAPLVVDVGANFGFFSVYAAMMGCRVVAVEPVPRFLAFLHWSLAANGLRAVPFPIPGLHPSATGGGNGGGGGGASAVVVVERVVSTVSGENVTMTAPRRGVWGTASVAGTANNIDQDLETIAVESAGLDEIVGSEQVLLLKVDVEGYEPVVFRSGEQLLSDQRVEHIVLEYSPGMPETLDQVFPAMGGKAPVGTEDPPKMLLDILGKGYSVVHLPDNFAKSGFLPQLQDPLPEFQEVTARSVLYDIADLAWFRNFSGSGDSCPWPSELRAVNEGAWGGSRCLRAPEDSHPKDETRSWSSQRYPETGVGNRACPYLPASMMVRSRCRCLKPDLCGREEELPVLGVLGGKTYYPRPLTSAKDYRVLISKGKSDAKKAKIYGRVGKKIIQLAKAGGADPVMNAALDTLLRQAKDLGVPKDIVERNLKRATDSKQGDYQEVTYEAYGPGGTGLIIFCVTDNLNRTASEVKPTVIKSGAKVAEPGSVMFNFSRCGMIVVDGTTEDAVFEAAMEAGADDVEPVPPEEDGQPSTSYKVFVPVEAFAAAKATLRQLGFSVNEEDSDLVYKAAAPVEVDDEAFSRCEALMEKLLELDDVDSVFTNCDGLVA</sequence>
<dbReference type="InterPro" id="IPR048300">
    <property type="entry name" value="TACO1_YebC-like_2nd/3rd_dom"/>
</dbReference>
<dbReference type="GeneID" id="9617853"/>
<dbReference type="InterPro" id="IPR029063">
    <property type="entry name" value="SAM-dependent_MTases_sf"/>
</dbReference>
<evidence type="ECO:0000313" key="7">
    <source>
        <dbReference type="Proteomes" id="UP000001058"/>
    </source>
</evidence>
<reference evidence="6 7" key="1">
    <citation type="journal article" date="2010" name="Science">
        <title>Genomic analysis of organismal complexity in the multicellular green alga Volvox carteri.</title>
        <authorList>
            <person name="Prochnik S.E."/>
            <person name="Umen J."/>
            <person name="Nedelcu A.M."/>
            <person name="Hallmann A."/>
            <person name="Miller S.M."/>
            <person name="Nishii I."/>
            <person name="Ferris P."/>
            <person name="Kuo A."/>
            <person name="Mitros T."/>
            <person name="Fritz-Laylin L.K."/>
            <person name="Hellsten U."/>
            <person name="Chapman J."/>
            <person name="Simakov O."/>
            <person name="Rensing S.A."/>
            <person name="Terry A."/>
            <person name="Pangilinan J."/>
            <person name="Kapitonov V."/>
            <person name="Jurka J."/>
            <person name="Salamov A."/>
            <person name="Shapiro H."/>
            <person name="Schmutz J."/>
            <person name="Grimwood J."/>
            <person name="Lindquist E."/>
            <person name="Lucas S."/>
            <person name="Grigoriev I.V."/>
            <person name="Schmitt R."/>
            <person name="Kirk D."/>
            <person name="Rokhsar D.S."/>
        </authorList>
    </citation>
    <scope>NUCLEOTIDE SEQUENCE [LARGE SCALE GENOMIC DNA]</scope>
    <source>
        <strain evidence="7">f. Nagariensis / Eve</strain>
    </source>
</reference>
<dbReference type="AlphaFoldDB" id="D8TW20"/>
<gene>
    <name evidence="6" type="ORF">VOLCADRAFT_120889</name>
</gene>
<dbReference type="KEGG" id="vcn:VOLCADRAFT_120889"/>
<evidence type="ECO:0000256" key="1">
    <source>
        <dbReference type="ARBA" id="ARBA00008724"/>
    </source>
</evidence>
<dbReference type="PANTHER" id="PTHR12532">
    <property type="entry name" value="TRANSLATIONAL ACTIVATOR OF CYTOCHROME C OXIDASE 1"/>
    <property type="match status" value="1"/>
</dbReference>
<dbReference type="InterPro" id="IPR017856">
    <property type="entry name" value="Integrase-like_N"/>
</dbReference>
<dbReference type="InterPro" id="IPR002876">
    <property type="entry name" value="Transcrip_reg_TACO1-like"/>
</dbReference>
<dbReference type="Gene3D" id="1.10.10.200">
    <property type="match status" value="1"/>
</dbReference>
<dbReference type="NCBIfam" id="NF009044">
    <property type="entry name" value="PRK12378.1"/>
    <property type="match status" value="1"/>
</dbReference>
<dbReference type="InterPro" id="IPR049083">
    <property type="entry name" value="TACO1_YebC_N"/>
</dbReference>
<evidence type="ECO:0000259" key="5">
    <source>
        <dbReference type="Pfam" id="PF20772"/>
    </source>
</evidence>
<comment type="similarity">
    <text evidence="1">Belongs to the TACO1 family.</text>
</comment>
<dbReference type="InterPro" id="IPR006342">
    <property type="entry name" value="FkbM_mtfrase"/>
</dbReference>
<feature type="compositionally biased region" description="Basic and acidic residues" evidence="2">
    <location>
        <begin position="318"/>
        <end position="330"/>
    </location>
</feature>
<dbReference type="HAMAP" id="MF_00693">
    <property type="entry name" value="Transcrip_reg_TACO1"/>
    <property type="match status" value="1"/>
</dbReference>
<accession>D8TW20</accession>
<evidence type="ECO:0000313" key="6">
    <source>
        <dbReference type="EMBL" id="EFJ48291.1"/>
    </source>
</evidence>
<feature type="region of interest" description="Disordered" evidence="2">
    <location>
        <begin position="316"/>
        <end position="337"/>
    </location>
</feature>
<proteinExistence type="inferred from homology"/>
<dbReference type="SUPFAM" id="SSF75625">
    <property type="entry name" value="YebC-like"/>
    <property type="match status" value="1"/>
</dbReference>
<dbReference type="PANTHER" id="PTHR12532:SF0">
    <property type="entry name" value="TRANSLATIONAL ACTIVATOR OF CYTOCHROME C OXIDASE 1"/>
    <property type="match status" value="1"/>
</dbReference>
<name>D8TW20_VOLCA</name>
<dbReference type="Pfam" id="PF01709">
    <property type="entry name" value="Transcrip_reg"/>
    <property type="match status" value="1"/>
</dbReference>
<dbReference type="EMBL" id="GL378340">
    <property type="protein sequence ID" value="EFJ48291.1"/>
    <property type="molecule type" value="Genomic_DNA"/>
</dbReference>
<dbReference type="OrthoDB" id="2017544at2759"/>
<dbReference type="InterPro" id="IPR026564">
    <property type="entry name" value="Transcrip_reg_TACO1-like_dom3"/>
</dbReference>
<dbReference type="Pfam" id="PF05050">
    <property type="entry name" value="Methyltransf_21"/>
    <property type="match status" value="1"/>
</dbReference>
<dbReference type="GO" id="GO:0009507">
    <property type="term" value="C:chloroplast"/>
    <property type="evidence" value="ECO:0007669"/>
    <property type="project" value="TreeGrafter"/>
</dbReference>
<evidence type="ECO:0000259" key="4">
    <source>
        <dbReference type="Pfam" id="PF05050"/>
    </source>
</evidence>
<feature type="domain" description="TACO1/YebC-like N-terminal" evidence="5">
    <location>
        <begin position="401"/>
        <end position="463"/>
    </location>
</feature>
<dbReference type="InParanoid" id="D8TW20"/>
<dbReference type="eggNOG" id="KOG2972">
    <property type="taxonomic scope" value="Eukaryota"/>
</dbReference>
<keyword evidence="7" id="KW-1185">Reference proteome</keyword>
<protein>
    <submittedName>
        <fullName evidence="6">Uncharacterized protein</fullName>
    </submittedName>
</protein>
<dbReference type="STRING" id="3068.D8TW20"/>
<dbReference type="RefSeq" id="XP_002950545.1">
    <property type="nucleotide sequence ID" value="XM_002950499.1"/>
</dbReference>
<dbReference type="Gene3D" id="3.40.50.150">
    <property type="entry name" value="Vaccinia Virus protein VP39"/>
    <property type="match status" value="1"/>
</dbReference>
<dbReference type="Gene3D" id="3.30.70.980">
    <property type="match status" value="2"/>
</dbReference>
<organism evidence="7">
    <name type="scientific">Volvox carteri f. nagariensis</name>
    <dbReference type="NCBI Taxonomy" id="3068"/>
    <lineage>
        <taxon>Eukaryota</taxon>
        <taxon>Viridiplantae</taxon>
        <taxon>Chlorophyta</taxon>
        <taxon>core chlorophytes</taxon>
        <taxon>Chlorophyceae</taxon>
        <taxon>CS clade</taxon>
        <taxon>Chlamydomonadales</taxon>
        <taxon>Volvocaceae</taxon>
        <taxon>Volvox</taxon>
    </lineage>
</organism>
<dbReference type="InterPro" id="IPR029072">
    <property type="entry name" value="YebC-like"/>
</dbReference>
<dbReference type="Pfam" id="PF20772">
    <property type="entry name" value="TACO1_YebC_N"/>
    <property type="match status" value="1"/>
</dbReference>
<dbReference type="SUPFAM" id="SSF53335">
    <property type="entry name" value="S-adenosyl-L-methionine-dependent methyltransferases"/>
    <property type="match status" value="1"/>
</dbReference>
<feature type="domain" description="Methyltransferase FkbM" evidence="4">
    <location>
        <begin position="42"/>
        <end position="211"/>
    </location>
</feature>